<dbReference type="EMBL" id="QUMU01000003">
    <property type="protein sequence ID" value="REG34227.1"/>
    <property type="molecule type" value="Genomic_DNA"/>
</dbReference>
<gene>
    <name evidence="2" type="ORF">ATI61_103120</name>
</gene>
<dbReference type="InterPro" id="IPR024471">
    <property type="entry name" value="DUF2715"/>
</dbReference>
<name>A0ABX9K5X0_9BACT</name>
<organism evidence="2 3">
    <name type="scientific">Archangium gephyra</name>
    <dbReference type="NCBI Taxonomy" id="48"/>
    <lineage>
        <taxon>Bacteria</taxon>
        <taxon>Pseudomonadati</taxon>
        <taxon>Myxococcota</taxon>
        <taxon>Myxococcia</taxon>
        <taxon>Myxococcales</taxon>
        <taxon>Cystobacterineae</taxon>
        <taxon>Archangiaceae</taxon>
        <taxon>Archangium</taxon>
    </lineage>
</organism>
<keyword evidence="3" id="KW-1185">Reference proteome</keyword>
<reference evidence="2 3" key="1">
    <citation type="submission" date="2018-08" db="EMBL/GenBank/DDBJ databases">
        <title>Genomic Encyclopedia of Archaeal and Bacterial Type Strains, Phase II (KMG-II): from individual species to whole genera.</title>
        <authorList>
            <person name="Goeker M."/>
        </authorList>
    </citation>
    <scope>NUCLEOTIDE SEQUENCE [LARGE SCALE GENOMIC DNA]</scope>
    <source>
        <strain evidence="2 3">DSM 2261</strain>
    </source>
</reference>
<sequence>MIPRGMLLLGLLLLGTPARAGSTLLDFQLDLYNDLGPLPTPVWGPGLSVQATHRWENGLYVGAREHAITRWATLAGDWTTVRFDTQGLVGYAFPGGRRWQLYSGVQLGVRAGFVGGERTYRQGQDIATASSWSARFAAQAALGYRYFFSEQLGLNVQLNVPLHQVISDLVDGDTPLLAIGLVWRPGTSSRTP</sequence>
<accession>A0ABX9K5X0</accession>
<dbReference type="Pfam" id="PF10895">
    <property type="entry name" value="DUF2715"/>
    <property type="match status" value="1"/>
</dbReference>
<evidence type="ECO:0000256" key="1">
    <source>
        <dbReference type="SAM" id="SignalP"/>
    </source>
</evidence>
<protein>
    <recommendedName>
        <fullName evidence="4">DUF3575 domain-containing protein</fullName>
    </recommendedName>
</protein>
<comment type="caution">
    <text evidence="2">The sequence shown here is derived from an EMBL/GenBank/DDBJ whole genome shotgun (WGS) entry which is preliminary data.</text>
</comment>
<proteinExistence type="predicted"/>
<dbReference type="RefSeq" id="WP_047855993.1">
    <property type="nucleotide sequence ID" value="NZ_CP011509.1"/>
</dbReference>
<evidence type="ECO:0000313" key="3">
    <source>
        <dbReference type="Proteomes" id="UP000256345"/>
    </source>
</evidence>
<feature type="chain" id="PRO_5046248747" description="DUF3575 domain-containing protein" evidence="1">
    <location>
        <begin position="21"/>
        <end position="192"/>
    </location>
</feature>
<dbReference type="Proteomes" id="UP000256345">
    <property type="component" value="Unassembled WGS sequence"/>
</dbReference>
<keyword evidence="1" id="KW-0732">Signal</keyword>
<evidence type="ECO:0008006" key="4">
    <source>
        <dbReference type="Google" id="ProtNLM"/>
    </source>
</evidence>
<evidence type="ECO:0000313" key="2">
    <source>
        <dbReference type="EMBL" id="REG34227.1"/>
    </source>
</evidence>
<feature type="signal peptide" evidence="1">
    <location>
        <begin position="1"/>
        <end position="20"/>
    </location>
</feature>